<dbReference type="SUPFAM" id="SSF50249">
    <property type="entry name" value="Nucleic acid-binding proteins"/>
    <property type="match status" value="1"/>
</dbReference>
<evidence type="ECO:0000313" key="3">
    <source>
        <dbReference type="Proteomes" id="UP000886595"/>
    </source>
</evidence>
<comment type="caution">
    <text evidence="2">The sequence shown here is derived from an EMBL/GenBank/DDBJ whole genome shotgun (WGS) entry which is preliminary data.</text>
</comment>
<organism evidence="2 3">
    <name type="scientific">Brassica carinata</name>
    <name type="common">Ethiopian mustard</name>
    <name type="synonym">Abyssinian cabbage</name>
    <dbReference type="NCBI Taxonomy" id="52824"/>
    <lineage>
        <taxon>Eukaryota</taxon>
        <taxon>Viridiplantae</taxon>
        <taxon>Streptophyta</taxon>
        <taxon>Embryophyta</taxon>
        <taxon>Tracheophyta</taxon>
        <taxon>Spermatophyta</taxon>
        <taxon>Magnoliopsida</taxon>
        <taxon>eudicotyledons</taxon>
        <taxon>Gunneridae</taxon>
        <taxon>Pentapetalae</taxon>
        <taxon>rosids</taxon>
        <taxon>malvids</taxon>
        <taxon>Brassicales</taxon>
        <taxon>Brassicaceae</taxon>
        <taxon>Brassiceae</taxon>
        <taxon>Brassica</taxon>
    </lineage>
</organism>
<feature type="region of interest" description="Disordered" evidence="1">
    <location>
        <begin position="257"/>
        <end position="335"/>
    </location>
</feature>
<evidence type="ECO:0000313" key="2">
    <source>
        <dbReference type="EMBL" id="KAG2328351.1"/>
    </source>
</evidence>
<gene>
    <name evidence="2" type="ORF">Bca52824_011079</name>
</gene>
<dbReference type="InterPro" id="IPR012340">
    <property type="entry name" value="NA-bd_OB-fold"/>
</dbReference>
<reference evidence="2 3" key="1">
    <citation type="submission" date="2020-02" db="EMBL/GenBank/DDBJ databases">
        <authorList>
            <person name="Ma Q."/>
            <person name="Huang Y."/>
            <person name="Song X."/>
            <person name="Pei D."/>
        </authorList>
    </citation>
    <scope>NUCLEOTIDE SEQUENCE [LARGE SCALE GENOMIC DNA]</scope>
    <source>
        <strain evidence="2">Sxm20200214</strain>
        <tissue evidence="2">Leaf</tissue>
    </source>
</reference>
<evidence type="ECO:0008006" key="4">
    <source>
        <dbReference type="Google" id="ProtNLM"/>
    </source>
</evidence>
<evidence type="ECO:0000256" key="1">
    <source>
        <dbReference type="SAM" id="MobiDB-lite"/>
    </source>
</evidence>
<feature type="compositionally biased region" description="Polar residues" evidence="1">
    <location>
        <begin position="274"/>
        <end position="299"/>
    </location>
</feature>
<dbReference type="OrthoDB" id="1109908at2759"/>
<name>A0A8X7WDZ1_BRACI</name>
<dbReference type="PANTHER" id="PTHR47165:SF4">
    <property type="entry name" value="OS03G0429900 PROTEIN"/>
    <property type="match status" value="1"/>
</dbReference>
<proteinExistence type="predicted"/>
<sequence length="335" mass="36578">MSGFDVIRSNNKYKISDFPLAIRFNDITAFVPLTESVNPIPDEMFRFHNHEQLLALANTGTHLPDLIGELTAIRSTFNDDLQGGQRLMATLQMEGDMSIFLSIFDDLAFDFHKKFTDFGCEPRVVLATCVNPRIVGGRLYANSTSGTHIYFDKETSASQSYYEKYRVELAISDGTEDAVFVAFDEEMGKLAKVDASDAGKFVGGSLDDQQASEVPPIITALVGSTYTFQLKLNEYNFSPKHQTFTISKVFTDRREAPNHVFDGEGGDGGDDGSSTKSKGVTSPASTSAEVGNNNANETSPLAVPALDELPRVHDGTTKNAKLKISESAAKKARTD</sequence>
<dbReference type="Proteomes" id="UP000886595">
    <property type="component" value="Unassembled WGS sequence"/>
</dbReference>
<dbReference type="PANTHER" id="PTHR47165">
    <property type="entry name" value="OS03G0429900 PROTEIN"/>
    <property type="match status" value="1"/>
</dbReference>
<dbReference type="EMBL" id="JAAMPC010000002">
    <property type="protein sequence ID" value="KAG2328351.1"/>
    <property type="molecule type" value="Genomic_DNA"/>
</dbReference>
<dbReference type="AlphaFoldDB" id="A0A8X7WDZ1"/>
<protein>
    <recommendedName>
        <fullName evidence="4">Replication factor A C-terminal domain-containing protein</fullName>
    </recommendedName>
</protein>
<accession>A0A8X7WDZ1</accession>
<keyword evidence="3" id="KW-1185">Reference proteome</keyword>
<dbReference type="Gene3D" id="2.40.50.140">
    <property type="entry name" value="Nucleic acid-binding proteins"/>
    <property type="match status" value="1"/>
</dbReference>